<evidence type="ECO:0000313" key="14">
    <source>
        <dbReference type="Proteomes" id="UP000661280"/>
    </source>
</evidence>
<evidence type="ECO:0000256" key="8">
    <source>
        <dbReference type="ARBA" id="ARBA00023133"/>
    </source>
</evidence>
<dbReference type="GO" id="GO:0016653">
    <property type="term" value="F:oxidoreductase activity, acting on NAD(P)H, heme protein as acceptor"/>
    <property type="evidence" value="ECO:0007669"/>
    <property type="project" value="TreeGrafter"/>
</dbReference>
<dbReference type="InterPro" id="IPR003780">
    <property type="entry name" value="COX15/CtaA_fam"/>
</dbReference>
<keyword evidence="8" id="KW-0350">Heme biosynthesis</keyword>
<organism evidence="13 14">
    <name type="scientific">Aspergillus kawachii</name>
    <name type="common">White koji mold</name>
    <name type="synonym">Aspergillus awamori var. kawachi</name>
    <dbReference type="NCBI Taxonomy" id="1069201"/>
    <lineage>
        <taxon>Eukaryota</taxon>
        <taxon>Fungi</taxon>
        <taxon>Dikarya</taxon>
        <taxon>Ascomycota</taxon>
        <taxon>Pezizomycotina</taxon>
        <taxon>Eurotiomycetes</taxon>
        <taxon>Eurotiomycetidae</taxon>
        <taxon>Eurotiales</taxon>
        <taxon>Aspergillaceae</taxon>
        <taxon>Aspergillus</taxon>
        <taxon>Aspergillus subgen. Circumdati</taxon>
    </lineage>
</organism>
<evidence type="ECO:0000256" key="2">
    <source>
        <dbReference type="ARBA" id="ARBA00004141"/>
    </source>
</evidence>
<dbReference type="GO" id="GO:0006784">
    <property type="term" value="P:heme A biosynthetic process"/>
    <property type="evidence" value="ECO:0007669"/>
    <property type="project" value="InterPro"/>
</dbReference>
<feature type="transmembrane region" description="Helical" evidence="12">
    <location>
        <begin position="108"/>
        <end position="128"/>
    </location>
</feature>
<evidence type="ECO:0000256" key="11">
    <source>
        <dbReference type="ARBA" id="ARBA00048044"/>
    </source>
</evidence>
<evidence type="ECO:0000256" key="10">
    <source>
        <dbReference type="ARBA" id="ARBA00044501"/>
    </source>
</evidence>
<dbReference type="InterPro" id="IPR023754">
    <property type="entry name" value="HemeA_Synthase_type2"/>
</dbReference>
<feature type="transmembrane region" description="Helical" evidence="12">
    <location>
        <begin position="336"/>
        <end position="362"/>
    </location>
</feature>
<keyword evidence="5 12" id="KW-1133">Transmembrane helix</keyword>
<dbReference type="KEGG" id="aluc:AKAW2_80212A"/>
<keyword evidence="14" id="KW-1185">Reference proteome</keyword>
<dbReference type="PANTHER" id="PTHR23289">
    <property type="entry name" value="CYTOCHROME C OXIDASE ASSEMBLY PROTEIN COX15"/>
    <property type="match status" value="1"/>
</dbReference>
<feature type="transmembrane region" description="Helical" evidence="12">
    <location>
        <begin position="473"/>
        <end position="494"/>
    </location>
</feature>
<evidence type="ECO:0000256" key="9">
    <source>
        <dbReference type="ARBA" id="ARBA00023136"/>
    </source>
</evidence>
<dbReference type="Proteomes" id="UP000661280">
    <property type="component" value="Chromosome 8"/>
</dbReference>
<dbReference type="OrthoDB" id="1726137at2759"/>
<dbReference type="GO" id="GO:0005743">
    <property type="term" value="C:mitochondrial inner membrane"/>
    <property type="evidence" value="ECO:0007669"/>
    <property type="project" value="TreeGrafter"/>
</dbReference>
<reference evidence="13" key="1">
    <citation type="submission" date="2021-01" db="EMBL/GenBank/DDBJ databases">
        <authorList>
            <consortium name="Aspergillus luchuensis mut. kawachii IFO 4304 genome sequencing consortium"/>
            <person name="Kazuki M."/>
            <person name="Futagami T."/>
        </authorList>
    </citation>
    <scope>NUCLEOTIDE SEQUENCE</scope>
    <source>
        <strain evidence="13">IFO 4308</strain>
    </source>
</reference>
<evidence type="ECO:0000256" key="6">
    <source>
        <dbReference type="ARBA" id="ARBA00023002"/>
    </source>
</evidence>
<evidence type="ECO:0000256" key="12">
    <source>
        <dbReference type="SAM" id="Phobius"/>
    </source>
</evidence>
<proteinExistence type="predicted"/>
<protein>
    <submittedName>
        <fullName evidence="13">Cytochrome c oxidase assembly protein cox15</fullName>
    </submittedName>
</protein>
<dbReference type="RefSeq" id="XP_041548173.1">
    <property type="nucleotide sequence ID" value="XM_041681207.1"/>
</dbReference>
<feature type="transmembrane region" description="Helical" evidence="12">
    <location>
        <begin position="281"/>
        <end position="302"/>
    </location>
</feature>
<reference evidence="13" key="2">
    <citation type="submission" date="2021-02" db="EMBL/GenBank/DDBJ databases">
        <title>Aspergillus luchuensis mut. kawachii IFO 4304 genome sequence.</title>
        <authorList>
            <person name="Mori K."/>
            <person name="Kadooka C."/>
            <person name="Goto M."/>
            <person name="Futagami T."/>
        </authorList>
    </citation>
    <scope>NUCLEOTIDE SEQUENCE</scope>
    <source>
        <strain evidence="13">IFO 4308</strain>
    </source>
</reference>
<comment type="catalytic activity">
    <reaction evidence="11">
        <text>Fe(II)-heme o + 2 A + H2O = Fe(II)-heme a + 2 AH2</text>
        <dbReference type="Rhea" id="RHEA:63388"/>
        <dbReference type="ChEBI" id="CHEBI:13193"/>
        <dbReference type="ChEBI" id="CHEBI:15377"/>
        <dbReference type="ChEBI" id="CHEBI:17499"/>
        <dbReference type="ChEBI" id="CHEBI:60530"/>
        <dbReference type="ChEBI" id="CHEBI:61715"/>
        <dbReference type="EC" id="1.17.99.9"/>
    </reaction>
    <physiologicalReaction direction="left-to-right" evidence="11">
        <dbReference type="Rhea" id="RHEA:63389"/>
    </physiologicalReaction>
</comment>
<feature type="transmembrane region" description="Helical" evidence="12">
    <location>
        <begin position="243"/>
        <end position="261"/>
    </location>
</feature>
<dbReference type="GeneID" id="64965732"/>
<dbReference type="EMBL" id="AP024432">
    <property type="protein sequence ID" value="BCS04411.1"/>
    <property type="molecule type" value="Genomic_DNA"/>
</dbReference>
<keyword evidence="4" id="KW-0479">Metal-binding</keyword>
<evidence type="ECO:0000256" key="5">
    <source>
        <dbReference type="ARBA" id="ARBA00022989"/>
    </source>
</evidence>
<keyword evidence="9 12" id="KW-0472">Membrane</keyword>
<name>A0A7R7WJZ6_ASPKA</name>
<evidence type="ECO:0000256" key="3">
    <source>
        <dbReference type="ARBA" id="ARBA00022692"/>
    </source>
</evidence>
<accession>A0A7R7WJZ6</accession>
<sequence length="525" mass="57952">MASFGPSVPLLRSLSPRLSRELFTCRQCLIRTQNFATKSAFRRQFSALPFAQNTNSRANSALQSRARKLFASSLRRNVSGSAAPEAIAAQEGAAKAKSSFPDVSDKKVAYWLLASAASVFGIVVFGGLTRLTESGYGLLLHLLSCRPMLTQPSCSLSITEWRPVTGSLPPMNAEDWESEFSKYRASPEFQLLNPHMTLSEFKSIYYMEWIHRLWGRFVGLSFVLPAAYFVATKKVSKPMSLRLAGIAGLIGFQGFIGWWMVKSGLKDDLFAPGSHPRVSQYRLTAHLGAAFVCYTAMLWNGLAILRSHRLLADPEAGIKLLDSLRDPKLKIFRRSVAALAALVFVTAMSGALVAGLDAGLIYNEFPFMGNGLAPPKSELFDERYSRHEDRSDLWWRNMLENPSLVQLDHRTLAMTTFTSIMALWAYTRRSPTMKRLLPRAAKKGVHGVVAFACMQVGLGISTLLYLVPTPLASAHQAGSLFLLTWVLVLGSRVWHPSRTAKLLQMAAKARGQALANAAAHAPRRV</sequence>
<comment type="pathway">
    <text evidence="10">Porphyrin-containing compound metabolism; heme A biosynthesis; heme A from heme O: step 1/1.</text>
</comment>
<evidence type="ECO:0000256" key="4">
    <source>
        <dbReference type="ARBA" id="ARBA00022723"/>
    </source>
</evidence>
<keyword evidence="3 12" id="KW-0812">Transmembrane</keyword>
<dbReference type="PANTHER" id="PTHR23289:SF2">
    <property type="entry name" value="CYTOCHROME C OXIDASE ASSEMBLY PROTEIN COX15 HOMOLOG"/>
    <property type="match status" value="1"/>
</dbReference>
<keyword evidence="7" id="KW-0408">Iron</keyword>
<feature type="transmembrane region" description="Helical" evidence="12">
    <location>
        <begin position="409"/>
        <end position="427"/>
    </location>
</feature>
<gene>
    <name evidence="13" type="primary">COX15_2</name>
    <name evidence="13" type="ORF">AKAW2_80212A</name>
</gene>
<evidence type="ECO:0000256" key="7">
    <source>
        <dbReference type="ARBA" id="ARBA00023004"/>
    </source>
</evidence>
<comment type="cofactor">
    <cofactor evidence="1">
        <name>heme b</name>
        <dbReference type="ChEBI" id="CHEBI:60344"/>
    </cofactor>
</comment>
<comment type="subcellular location">
    <subcellularLocation>
        <location evidence="2">Membrane</location>
        <topology evidence="2">Multi-pass membrane protein</topology>
    </subcellularLocation>
</comment>
<dbReference type="GO" id="GO:0120547">
    <property type="term" value="F:heme A synthase activity"/>
    <property type="evidence" value="ECO:0007669"/>
    <property type="project" value="UniProtKB-EC"/>
</dbReference>
<evidence type="ECO:0000313" key="13">
    <source>
        <dbReference type="EMBL" id="BCS04411.1"/>
    </source>
</evidence>
<dbReference type="GO" id="GO:0046872">
    <property type="term" value="F:metal ion binding"/>
    <property type="evidence" value="ECO:0007669"/>
    <property type="project" value="UniProtKB-KW"/>
</dbReference>
<keyword evidence="6" id="KW-0560">Oxidoreductase</keyword>
<dbReference type="AlphaFoldDB" id="A0A7R7WJZ6"/>
<dbReference type="Pfam" id="PF02628">
    <property type="entry name" value="COX15-CtaA"/>
    <property type="match status" value="1"/>
</dbReference>
<feature type="transmembrane region" description="Helical" evidence="12">
    <location>
        <begin position="213"/>
        <end position="231"/>
    </location>
</feature>
<evidence type="ECO:0000256" key="1">
    <source>
        <dbReference type="ARBA" id="ARBA00001970"/>
    </source>
</evidence>
<feature type="transmembrane region" description="Helical" evidence="12">
    <location>
        <begin position="448"/>
        <end position="467"/>
    </location>
</feature>